<accession>A0A922L2J9</accession>
<dbReference type="EMBL" id="ASGP02000007">
    <property type="protein sequence ID" value="KAH9497730.1"/>
    <property type="molecule type" value="Genomic_DNA"/>
</dbReference>
<dbReference type="Proteomes" id="UP000790347">
    <property type="component" value="Unassembled WGS sequence"/>
</dbReference>
<evidence type="ECO:0000313" key="12">
    <source>
        <dbReference type="Proteomes" id="UP000790347"/>
    </source>
</evidence>
<dbReference type="SMART" id="SM00724">
    <property type="entry name" value="TLC"/>
    <property type="match status" value="1"/>
</dbReference>
<feature type="region of interest" description="Disordered" evidence="8">
    <location>
        <begin position="364"/>
        <end position="384"/>
    </location>
</feature>
<keyword evidence="4 7" id="KW-0812">Transmembrane</keyword>
<dbReference type="InterPro" id="IPR016439">
    <property type="entry name" value="Lag1/Lac1-like"/>
</dbReference>
<gene>
    <name evidence="11" type="primary">CERS5_1</name>
    <name evidence="11" type="ORF">DERF_013692</name>
</gene>
<keyword evidence="6 7" id="KW-0472">Membrane</keyword>
<evidence type="ECO:0000256" key="6">
    <source>
        <dbReference type="ARBA" id="ARBA00023136"/>
    </source>
</evidence>
<dbReference type="PANTHER" id="PTHR12560">
    <property type="entry name" value="LONGEVITY ASSURANCE FACTOR 1 LAG1"/>
    <property type="match status" value="1"/>
</dbReference>
<keyword evidence="5 9" id="KW-1133">Transmembrane helix</keyword>
<organism evidence="11 12">
    <name type="scientific">Dermatophagoides farinae</name>
    <name type="common">American house dust mite</name>
    <dbReference type="NCBI Taxonomy" id="6954"/>
    <lineage>
        <taxon>Eukaryota</taxon>
        <taxon>Metazoa</taxon>
        <taxon>Ecdysozoa</taxon>
        <taxon>Arthropoda</taxon>
        <taxon>Chelicerata</taxon>
        <taxon>Arachnida</taxon>
        <taxon>Acari</taxon>
        <taxon>Acariformes</taxon>
        <taxon>Sarcoptiformes</taxon>
        <taxon>Astigmata</taxon>
        <taxon>Psoroptidia</taxon>
        <taxon>Analgoidea</taxon>
        <taxon>Pyroglyphidae</taxon>
        <taxon>Dermatophagoidinae</taxon>
        <taxon>Dermatophagoides</taxon>
    </lineage>
</organism>
<comment type="subcellular location">
    <subcellularLocation>
        <location evidence="1">Membrane</location>
        <topology evidence="1">Multi-pass membrane protein</topology>
    </subcellularLocation>
</comment>
<evidence type="ECO:0000256" key="4">
    <source>
        <dbReference type="ARBA" id="ARBA00022692"/>
    </source>
</evidence>
<feature type="transmembrane region" description="Helical" evidence="9">
    <location>
        <begin position="43"/>
        <end position="70"/>
    </location>
</feature>
<name>A0A922L2J9_DERFA</name>
<comment type="pathway">
    <text evidence="2">Lipid metabolism; sphingolipid metabolism.</text>
</comment>
<dbReference type="InterPro" id="IPR006634">
    <property type="entry name" value="TLC-dom"/>
</dbReference>
<dbReference type="GO" id="GO:0016020">
    <property type="term" value="C:membrane"/>
    <property type="evidence" value="ECO:0007669"/>
    <property type="project" value="UniProtKB-SubCell"/>
</dbReference>
<evidence type="ECO:0000256" key="2">
    <source>
        <dbReference type="ARBA" id="ARBA00004760"/>
    </source>
</evidence>
<dbReference type="Pfam" id="PF03798">
    <property type="entry name" value="TRAM_LAG1_CLN8"/>
    <property type="match status" value="1"/>
</dbReference>
<feature type="transmembrane region" description="Helical" evidence="9">
    <location>
        <begin position="106"/>
        <end position="126"/>
    </location>
</feature>
<evidence type="ECO:0000256" key="1">
    <source>
        <dbReference type="ARBA" id="ARBA00004141"/>
    </source>
</evidence>
<dbReference type="PIRSF" id="PIRSF005225">
    <property type="entry name" value="LAG1_LAC1"/>
    <property type="match status" value="1"/>
</dbReference>
<proteinExistence type="predicted"/>
<feature type="transmembrane region" description="Helical" evidence="9">
    <location>
        <begin position="281"/>
        <end position="299"/>
    </location>
</feature>
<evidence type="ECO:0000256" key="9">
    <source>
        <dbReference type="SAM" id="Phobius"/>
    </source>
</evidence>
<dbReference type="PANTHER" id="PTHR12560:SF0">
    <property type="entry name" value="LD18904P"/>
    <property type="match status" value="1"/>
</dbReference>
<sequence length="438" mass="52271">MLETIEKLRKGFWNEDVWTPPNATWKMYETNGYRHFNDLYYSAYTAVILIIIRIIFNRFLFIPLGIWLGLPPTRPRPPPANKILEQTYHQTRGKLSDKQVCMLWKYLFFSHLSDIYFFLFQLSGLCKQLDCNERKIQRWMRLRSTQSKPTILSKFTESAWRCLFYCTMFTYGLVVLWDKPWMWDSAWCFIDYPHHFVSSEEWWYYNIESAFYLALLFSQFVDVQRKDFWVMFVHHVVTLCLLSFSWACNLIRIGTLVLVIHDFADIPLEGAKMMAYVKKQQIADVVFNVFALCWIISRIGLLPYRIIYYSSYVAVGLVPMFSAYYIFNSLLIALQILHIIWTYFIIRVAIQAWNNNGIKDIRSDDEDEEDFIEEDEEEEDEDEEIVADNDELMFNNDSLKLKNNGNTHFKSLNNDFHDHDHHHHHQTKIHSNGLLKHG</sequence>
<evidence type="ECO:0000313" key="11">
    <source>
        <dbReference type="EMBL" id="KAH9497730.1"/>
    </source>
</evidence>
<feature type="transmembrane region" description="Helical" evidence="9">
    <location>
        <begin position="158"/>
        <end position="177"/>
    </location>
</feature>
<dbReference type="Gene3D" id="1.10.10.60">
    <property type="entry name" value="Homeodomain-like"/>
    <property type="match status" value="1"/>
</dbReference>
<feature type="region of interest" description="Disordered" evidence="8">
    <location>
        <begin position="416"/>
        <end position="438"/>
    </location>
</feature>
<comment type="caution">
    <text evidence="11">The sequence shown here is derived from an EMBL/GenBank/DDBJ whole genome shotgun (WGS) entry which is preliminary data.</text>
</comment>
<dbReference type="AlphaFoldDB" id="A0A922L2J9"/>
<reference evidence="11" key="2">
    <citation type="journal article" date="2022" name="Res Sq">
        <title>Comparative Genomics Reveals Insights into the Divergent Evolution of Astigmatic Mites and Household Pest Adaptations.</title>
        <authorList>
            <person name="Xiong Q."/>
            <person name="Wan A.T.-Y."/>
            <person name="Liu X.-Y."/>
            <person name="Fung C.S.-H."/>
            <person name="Xiao X."/>
            <person name="Malainual N."/>
            <person name="Hou J."/>
            <person name="Wang L."/>
            <person name="Wang M."/>
            <person name="Yang K."/>
            <person name="Cui Y."/>
            <person name="Leung E."/>
            <person name="Nong W."/>
            <person name="Shin S.-K."/>
            <person name="Au S."/>
            <person name="Jeong K.Y."/>
            <person name="Chew F.T."/>
            <person name="Hui J."/>
            <person name="Leung T.F."/>
            <person name="Tungtrongchitr A."/>
            <person name="Zhong N."/>
            <person name="Liu Z."/>
            <person name="Tsui S."/>
        </authorList>
    </citation>
    <scope>NUCLEOTIDE SEQUENCE</scope>
    <source>
        <strain evidence="11">Derf</strain>
        <tissue evidence="11">Whole organism</tissue>
    </source>
</reference>
<evidence type="ECO:0000256" key="8">
    <source>
        <dbReference type="SAM" id="MobiDB-lite"/>
    </source>
</evidence>
<reference evidence="11" key="1">
    <citation type="submission" date="2013-05" db="EMBL/GenBank/DDBJ databases">
        <authorList>
            <person name="Yim A.K.Y."/>
            <person name="Chan T.F."/>
            <person name="Ji K.M."/>
            <person name="Liu X.Y."/>
            <person name="Zhou J.W."/>
            <person name="Li R.Q."/>
            <person name="Yang K.Y."/>
            <person name="Li J."/>
            <person name="Li M."/>
            <person name="Law P.T.W."/>
            <person name="Wu Y.L."/>
            <person name="Cai Z.L."/>
            <person name="Qin H."/>
            <person name="Bao Y."/>
            <person name="Leung R.K.K."/>
            <person name="Ng P.K.S."/>
            <person name="Zou J."/>
            <person name="Zhong X.J."/>
            <person name="Ran P.X."/>
            <person name="Zhong N.S."/>
            <person name="Liu Z.G."/>
            <person name="Tsui S.K.W."/>
        </authorList>
    </citation>
    <scope>NUCLEOTIDE SEQUENCE</scope>
    <source>
        <strain evidence="11">Derf</strain>
        <tissue evidence="11">Whole organism</tissue>
    </source>
</reference>
<feature type="domain" description="TLC" evidence="10">
    <location>
        <begin position="153"/>
        <end position="354"/>
    </location>
</feature>
<comment type="pathway">
    <text evidence="3">Sphingolipid metabolism.</text>
</comment>
<evidence type="ECO:0000256" key="7">
    <source>
        <dbReference type="PROSITE-ProRule" id="PRU00205"/>
    </source>
</evidence>
<evidence type="ECO:0000259" key="10">
    <source>
        <dbReference type="PROSITE" id="PS50922"/>
    </source>
</evidence>
<evidence type="ECO:0000256" key="3">
    <source>
        <dbReference type="ARBA" id="ARBA00004991"/>
    </source>
</evidence>
<keyword evidence="12" id="KW-1185">Reference proteome</keyword>
<feature type="transmembrane region" description="Helical" evidence="9">
    <location>
        <begin position="332"/>
        <end position="350"/>
    </location>
</feature>
<dbReference type="PROSITE" id="PS50922">
    <property type="entry name" value="TLC"/>
    <property type="match status" value="1"/>
</dbReference>
<dbReference type="GO" id="GO:0046513">
    <property type="term" value="P:ceramide biosynthetic process"/>
    <property type="evidence" value="ECO:0007669"/>
    <property type="project" value="InterPro"/>
</dbReference>
<feature type="transmembrane region" description="Helical" evidence="9">
    <location>
        <begin position="228"/>
        <end position="261"/>
    </location>
</feature>
<dbReference type="GO" id="GO:0050291">
    <property type="term" value="F:sphingosine N-acyltransferase activity"/>
    <property type="evidence" value="ECO:0007669"/>
    <property type="project" value="InterPro"/>
</dbReference>
<protein>
    <submittedName>
        <fullName evidence="11">Ceramide synthase 5, variant 2</fullName>
    </submittedName>
</protein>
<evidence type="ECO:0000256" key="5">
    <source>
        <dbReference type="ARBA" id="ARBA00022989"/>
    </source>
</evidence>